<keyword evidence="1" id="KW-1133">Transmembrane helix</keyword>
<accession>A0ABT3PSS4</accession>
<comment type="caution">
    <text evidence="2">The sequence shown here is derived from an EMBL/GenBank/DDBJ whole genome shotgun (WGS) entry which is preliminary data.</text>
</comment>
<keyword evidence="1" id="KW-0472">Membrane</keyword>
<feature type="transmembrane region" description="Helical" evidence="1">
    <location>
        <begin position="177"/>
        <end position="199"/>
    </location>
</feature>
<feature type="transmembrane region" description="Helical" evidence="1">
    <location>
        <begin position="153"/>
        <end position="170"/>
    </location>
</feature>
<dbReference type="Proteomes" id="UP001207918">
    <property type="component" value="Unassembled WGS sequence"/>
</dbReference>
<evidence type="ECO:0000256" key="1">
    <source>
        <dbReference type="SAM" id="Phobius"/>
    </source>
</evidence>
<evidence type="ECO:0000313" key="2">
    <source>
        <dbReference type="EMBL" id="MCW9708916.1"/>
    </source>
</evidence>
<keyword evidence="3" id="KW-1185">Reference proteome</keyword>
<dbReference type="RefSeq" id="WP_265767729.1">
    <property type="nucleotide sequence ID" value="NZ_JAGGJA010000019.1"/>
</dbReference>
<feature type="transmembrane region" description="Helical" evidence="1">
    <location>
        <begin position="21"/>
        <end position="42"/>
    </location>
</feature>
<dbReference type="EMBL" id="JAGGJA010000019">
    <property type="protein sequence ID" value="MCW9708916.1"/>
    <property type="molecule type" value="Genomic_DNA"/>
</dbReference>
<evidence type="ECO:0000313" key="3">
    <source>
        <dbReference type="Proteomes" id="UP001207918"/>
    </source>
</evidence>
<reference evidence="2 3" key="1">
    <citation type="submission" date="2021-03" db="EMBL/GenBank/DDBJ databases">
        <title>Aliifodinibius sp. nov., a new bacterium isolated from saline soil.</title>
        <authorList>
            <person name="Galisteo C."/>
            <person name="De La Haba R."/>
            <person name="Sanchez-Porro C."/>
            <person name="Ventosa A."/>
        </authorList>
    </citation>
    <scope>NUCLEOTIDE SEQUENCE [LARGE SCALE GENOMIC DNA]</scope>
    <source>
        <strain evidence="2 3">1BSP15-2V2</strain>
    </source>
</reference>
<organism evidence="2 3">
    <name type="scientific">Fodinibius salsisoli</name>
    <dbReference type="NCBI Taxonomy" id="2820877"/>
    <lineage>
        <taxon>Bacteria</taxon>
        <taxon>Pseudomonadati</taxon>
        <taxon>Balneolota</taxon>
        <taxon>Balneolia</taxon>
        <taxon>Balneolales</taxon>
        <taxon>Balneolaceae</taxon>
        <taxon>Fodinibius</taxon>
    </lineage>
</organism>
<keyword evidence="1" id="KW-0812">Transmembrane</keyword>
<sequence length="204" mass="24225">MNNHQKWLEQRNKVDTDYNDWITTFIKFGSIPSILVALLFIFDSSLPLISAEQVKVYWLEERIDNTYDRGDYFYLIFDEEKPQETFMHVTIYNENKPLLNRTSSIELSDPFARKLSVGDTLQIFRSRIFEVRKDVAKIDQGRYVLKDSRMQSIFFYIRVVILLLPILIYTKYRKEHLNLTLIAGSCGVILAGYEIWFLIIKYLI</sequence>
<protein>
    <submittedName>
        <fullName evidence="2">Uncharacterized protein</fullName>
    </submittedName>
</protein>
<name>A0ABT3PSS4_9BACT</name>
<gene>
    <name evidence="2" type="ORF">J6I44_18800</name>
</gene>
<proteinExistence type="predicted"/>